<proteinExistence type="predicted"/>
<evidence type="ECO:0000313" key="1">
    <source>
        <dbReference type="EMBL" id="OCL04261.1"/>
    </source>
</evidence>
<dbReference type="AlphaFoldDB" id="A0A8E2ESW8"/>
<accession>A0A8E2ESW8</accession>
<sequence>FRASLVDGILHKTRSEYLVYYEHISNIVPPEKQFEYKLGTRWQPLRQYLGKEEPYEEFSRLNGEQVMRKKMIKNRRECSPLVSNA</sequence>
<dbReference type="OrthoDB" id="408152at2759"/>
<dbReference type="EMBL" id="KV750559">
    <property type="protein sequence ID" value="OCL04261.1"/>
    <property type="molecule type" value="Genomic_DNA"/>
</dbReference>
<dbReference type="InterPro" id="IPR027417">
    <property type="entry name" value="P-loop_NTPase"/>
</dbReference>
<evidence type="ECO:0000313" key="2">
    <source>
        <dbReference type="Proteomes" id="UP000250140"/>
    </source>
</evidence>
<name>A0A8E2ESW8_9PEZI</name>
<keyword evidence="2" id="KW-1185">Reference proteome</keyword>
<reference evidence="1 2" key="1">
    <citation type="journal article" date="2016" name="Nat. Commun.">
        <title>Ectomycorrhizal ecology is imprinted in the genome of the dominant symbiotic fungus Cenococcum geophilum.</title>
        <authorList>
            <consortium name="DOE Joint Genome Institute"/>
            <person name="Peter M."/>
            <person name="Kohler A."/>
            <person name="Ohm R.A."/>
            <person name="Kuo A."/>
            <person name="Krutzmann J."/>
            <person name="Morin E."/>
            <person name="Arend M."/>
            <person name="Barry K.W."/>
            <person name="Binder M."/>
            <person name="Choi C."/>
            <person name="Clum A."/>
            <person name="Copeland A."/>
            <person name="Grisel N."/>
            <person name="Haridas S."/>
            <person name="Kipfer T."/>
            <person name="LaButti K."/>
            <person name="Lindquist E."/>
            <person name="Lipzen A."/>
            <person name="Maire R."/>
            <person name="Meier B."/>
            <person name="Mihaltcheva S."/>
            <person name="Molinier V."/>
            <person name="Murat C."/>
            <person name="Poggeler S."/>
            <person name="Quandt C.A."/>
            <person name="Sperisen C."/>
            <person name="Tritt A."/>
            <person name="Tisserant E."/>
            <person name="Crous P.W."/>
            <person name="Henrissat B."/>
            <person name="Nehls U."/>
            <person name="Egli S."/>
            <person name="Spatafora J.W."/>
            <person name="Grigoriev I.V."/>
            <person name="Martin F.M."/>
        </authorList>
    </citation>
    <scope>NUCLEOTIDE SEQUENCE [LARGE SCALE GENOMIC DNA]</scope>
    <source>
        <strain evidence="1 2">CBS 207.34</strain>
    </source>
</reference>
<protein>
    <submittedName>
        <fullName evidence="1">Uncharacterized protein</fullName>
    </submittedName>
</protein>
<dbReference type="Gene3D" id="3.40.50.300">
    <property type="entry name" value="P-loop containing nucleotide triphosphate hydrolases"/>
    <property type="match status" value="1"/>
</dbReference>
<dbReference type="Proteomes" id="UP000250140">
    <property type="component" value="Unassembled WGS sequence"/>
</dbReference>
<organism evidence="1 2">
    <name type="scientific">Glonium stellatum</name>
    <dbReference type="NCBI Taxonomy" id="574774"/>
    <lineage>
        <taxon>Eukaryota</taxon>
        <taxon>Fungi</taxon>
        <taxon>Dikarya</taxon>
        <taxon>Ascomycota</taxon>
        <taxon>Pezizomycotina</taxon>
        <taxon>Dothideomycetes</taxon>
        <taxon>Pleosporomycetidae</taxon>
        <taxon>Gloniales</taxon>
        <taxon>Gloniaceae</taxon>
        <taxon>Glonium</taxon>
    </lineage>
</organism>
<dbReference type="InterPro" id="IPR040632">
    <property type="entry name" value="Sulfotransfer_4"/>
</dbReference>
<feature type="non-terminal residue" evidence="1">
    <location>
        <position position="1"/>
    </location>
</feature>
<gene>
    <name evidence="1" type="ORF">AOQ84DRAFT_301239</name>
</gene>
<dbReference type="Pfam" id="PF17784">
    <property type="entry name" value="Sulfotransfer_4"/>
    <property type="match status" value="1"/>
</dbReference>